<evidence type="ECO:0000256" key="7">
    <source>
        <dbReference type="PROSITE-ProRule" id="PRU00221"/>
    </source>
</evidence>
<evidence type="ECO:0000256" key="6">
    <source>
        <dbReference type="ARBA" id="ARBA00038255"/>
    </source>
</evidence>
<feature type="repeat" description="WD" evidence="7">
    <location>
        <begin position="739"/>
        <end position="771"/>
    </location>
</feature>
<name>A0AAN6KWI1_9PEZI</name>
<organism evidence="8 9">
    <name type="scientific">Friedmanniomyces endolithicus</name>
    <dbReference type="NCBI Taxonomy" id="329885"/>
    <lineage>
        <taxon>Eukaryota</taxon>
        <taxon>Fungi</taxon>
        <taxon>Dikarya</taxon>
        <taxon>Ascomycota</taxon>
        <taxon>Pezizomycotina</taxon>
        <taxon>Dothideomycetes</taxon>
        <taxon>Dothideomycetidae</taxon>
        <taxon>Mycosphaerellales</taxon>
        <taxon>Teratosphaeriaceae</taxon>
        <taxon>Friedmanniomyces</taxon>
    </lineage>
</organism>
<keyword evidence="3 7" id="KW-0853">WD repeat</keyword>
<keyword evidence="2" id="KW-0963">Cytoplasm</keyword>
<dbReference type="PROSITE" id="PS00678">
    <property type="entry name" value="WD_REPEATS_1"/>
    <property type="match status" value="1"/>
</dbReference>
<gene>
    <name evidence="8" type="primary">WDR6_2</name>
    <name evidence="8" type="ORF">LTR91_004331</name>
</gene>
<keyword evidence="4" id="KW-0819">tRNA processing</keyword>
<keyword evidence="9" id="KW-1185">Reference proteome</keyword>
<dbReference type="PANTHER" id="PTHR14344:SF3">
    <property type="entry name" value="WD REPEAT-CONTAINING PROTEIN 6"/>
    <property type="match status" value="1"/>
</dbReference>
<dbReference type="SMART" id="SM00320">
    <property type="entry name" value="WD40"/>
    <property type="match status" value="9"/>
</dbReference>
<dbReference type="InterPro" id="IPR015943">
    <property type="entry name" value="WD40/YVTN_repeat-like_dom_sf"/>
</dbReference>
<evidence type="ECO:0000313" key="8">
    <source>
        <dbReference type="EMBL" id="KAK1004254.1"/>
    </source>
</evidence>
<dbReference type="EMBL" id="JAUJLE010000025">
    <property type="protein sequence ID" value="KAK1004254.1"/>
    <property type="molecule type" value="Genomic_DNA"/>
</dbReference>
<reference evidence="8" key="1">
    <citation type="submission" date="2023-06" db="EMBL/GenBank/DDBJ databases">
        <title>Black Yeasts Isolated from many extreme environments.</title>
        <authorList>
            <person name="Coleine C."/>
            <person name="Stajich J.E."/>
            <person name="Selbmann L."/>
        </authorList>
    </citation>
    <scope>NUCLEOTIDE SEQUENCE</scope>
    <source>
        <strain evidence="8">CCFEE 5200</strain>
    </source>
</reference>
<evidence type="ECO:0000256" key="1">
    <source>
        <dbReference type="ARBA" id="ARBA00004496"/>
    </source>
</evidence>
<dbReference type="Gene3D" id="2.130.10.10">
    <property type="entry name" value="YVTN repeat-like/Quinoprotein amine dehydrogenase"/>
    <property type="match status" value="3"/>
</dbReference>
<dbReference type="Pfam" id="PF00400">
    <property type="entry name" value="WD40"/>
    <property type="match status" value="4"/>
</dbReference>
<dbReference type="SUPFAM" id="SSF50978">
    <property type="entry name" value="WD40 repeat-like"/>
    <property type="match status" value="2"/>
</dbReference>
<dbReference type="GO" id="GO:0005737">
    <property type="term" value="C:cytoplasm"/>
    <property type="evidence" value="ECO:0007669"/>
    <property type="project" value="UniProtKB-SubCell"/>
</dbReference>
<comment type="similarity">
    <text evidence="6">Belongs to the WD repeat WDR6 family.</text>
</comment>
<dbReference type="InterPro" id="IPR019775">
    <property type="entry name" value="WD40_repeat_CS"/>
</dbReference>
<protein>
    <submittedName>
        <fullName evidence="8">WD repeat-containing protein 6</fullName>
    </submittedName>
</protein>
<evidence type="ECO:0000256" key="5">
    <source>
        <dbReference type="ARBA" id="ARBA00022737"/>
    </source>
</evidence>
<evidence type="ECO:0000256" key="4">
    <source>
        <dbReference type="ARBA" id="ARBA00022694"/>
    </source>
</evidence>
<comment type="caution">
    <text evidence="8">The sequence shown here is derived from an EMBL/GenBank/DDBJ whole genome shotgun (WGS) entry which is preliminary data.</text>
</comment>
<evidence type="ECO:0000256" key="3">
    <source>
        <dbReference type="ARBA" id="ARBA00022574"/>
    </source>
</evidence>
<dbReference type="GO" id="GO:0030488">
    <property type="term" value="P:tRNA methylation"/>
    <property type="evidence" value="ECO:0007669"/>
    <property type="project" value="TreeGrafter"/>
</dbReference>
<dbReference type="InterPro" id="IPR001680">
    <property type="entry name" value="WD40_rpt"/>
</dbReference>
<keyword evidence="5" id="KW-0677">Repeat</keyword>
<evidence type="ECO:0000313" key="9">
    <source>
        <dbReference type="Proteomes" id="UP001175353"/>
    </source>
</evidence>
<dbReference type="PANTHER" id="PTHR14344">
    <property type="entry name" value="WD REPEAT PROTEIN"/>
    <property type="match status" value="1"/>
</dbReference>
<dbReference type="PROSITE" id="PS50082">
    <property type="entry name" value="WD_REPEATS_2"/>
    <property type="match status" value="2"/>
</dbReference>
<feature type="repeat" description="WD" evidence="7">
    <location>
        <begin position="240"/>
        <end position="256"/>
    </location>
</feature>
<dbReference type="InterPro" id="IPR051973">
    <property type="entry name" value="tRNA_Anticodon_Mtase-Reg"/>
</dbReference>
<dbReference type="AlphaFoldDB" id="A0AAN6KWI1"/>
<comment type="subcellular location">
    <subcellularLocation>
        <location evidence="1">Cytoplasm</location>
    </subcellularLocation>
</comment>
<sequence>MLEHVHHQVPVTALAFSGNDLIFAGEGNLLNAYDIETSQHRASLQVFRRNRRQAIHGLIVDDTESPSIIIVWGGCLVRSLTWSLSGNDRVKLKPRPLFRTADWILDASLSAVAKEGGRKLLALVTAHNSLIVTDSVPLASRADSISDQDRLLVPLVPGSNCLLYCAHVTWRSPSHCLIACGTVFGDVIVWSVILSYTETGSLVAGTHIHYSFPAHDGSVFGVQISSMLPKEMPGGHQRVLATCSDDRTIRVWDLSNLATSSPVDPSKQCSRTTGYSTIIGTEQCAPRCLAKTMGHMSRIWHVRAVPSQVETAHSLQIVSFGEDASTISWHLEHLSTLSDASTHFLQQFHFANMHAGKHIWSTAISSSGRIATGGSDGTIAIRSLSSRTEISLPLKIGSLLLGSFNNADTFKAYSFIAASTLLATTTQGKLIALELLASQIPWVSELASSLPGLCGYSVVTSVPGAGWAVGLDGKVYMYVHEHRRLTQVFDARRKITGLFAQRTGRNGAINLLVTGVGDIDPTMLLLTPGMAENINLMPVLQKAVRLAVIQDFVVTSFVVITTEKCYQVVLGSRKGDAVLYDIDTAVDQSVIQAHPLLQAHGKEAITSLHWVGSNESPANSSGLLHSAGRDGTHAVHHIQLAKGEWHAELVHSLALPFGPNVEGLTIHTDNHIWIWGFRGKDFVAYDINAQREIIAIECGGAHRNWAFQPEGEGGWFVWTGKAELYQQQQTQLSHKLLNSGGHGREIKALAISSTGYQTIATGAEDTNIKLWAFSTRAQDGFRCLQTLRKHNTGIQHLQWSRDGRYLFSSGGFEEFFVWRVRPGLPGVGHGVVCESTNPNSGSSDLRIMGFEVREDYSPNEAERASFEVYMAYSDSTLKCWSYEVVGRTWSLQWQGDYLTACLTDVFSPFTTTNEQWLATAATDGHLALWSSKHTVPKAADELRYTHRHKIHQNAILSVATISLPHDFTLVITGGDDNAIGITRLTTAGHMHTLLIPRAHAAAVTGLAVLKSSSSDGSFTFASAGIDQRVKLWRVTVDAGFSDVYGIEAECVKSTFTAVADVASVASYKLADGKAGVLVAGVGMDVWEVKRSGVGRSAA</sequence>
<accession>A0AAN6KWI1</accession>
<dbReference type="Proteomes" id="UP001175353">
    <property type="component" value="Unassembled WGS sequence"/>
</dbReference>
<evidence type="ECO:0000256" key="2">
    <source>
        <dbReference type="ARBA" id="ARBA00022490"/>
    </source>
</evidence>
<proteinExistence type="inferred from homology"/>
<dbReference type="InterPro" id="IPR036322">
    <property type="entry name" value="WD40_repeat_dom_sf"/>
</dbReference>